<dbReference type="AlphaFoldDB" id="M2QVN0"/>
<feature type="compositionally biased region" description="Polar residues" evidence="1">
    <location>
        <begin position="215"/>
        <end position="230"/>
    </location>
</feature>
<dbReference type="HOGENOM" id="CLU_1069571_0_0_1"/>
<name>M2QVN0_CERS8</name>
<proteinExistence type="predicted"/>
<reference evidence="2 3" key="1">
    <citation type="journal article" date="2012" name="Proc. Natl. Acad. Sci. U.S.A.">
        <title>Comparative genomics of Ceriporiopsis subvermispora and Phanerochaete chrysosporium provide insight into selective ligninolysis.</title>
        <authorList>
            <person name="Fernandez-Fueyo E."/>
            <person name="Ruiz-Duenas F.J."/>
            <person name="Ferreira P."/>
            <person name="Floudas D."/>
            <person name="Hibbett D.S."/>
            <person name="Canessa P."/>
            <person name="Larrondo L.F."/>
            <person name="James T.Y."/>
            <person name="Seelenfreund D."/>
            <person name="Lobos S."/>
            <person name="Polanco R."/>
            <person name="Tello M."/>
            <person name="Honda Y."/>
            <person name="Watanabe T."/>
            <person name="Watanabe T."/>
            <person name="Ryu J.S."/>
            <person name="Kubicek C.P."/>
            <person name="Schmoll M."/>
            <person name="Gaskell J."/>
            <person name="Hammel K.E."/>
            <person name="St John F.J."/>
            <person name="Vanden Wymelenberg A."/>
            <person name="Sabat G."/>
            <person name="Splinter BonDurant S."/>
            <person name="Syed K."/>
            <person name="Yadav J.S."/>
            <person name="Doddapaneni H."/>
            <person name="Subramanian V."/>
            <person name="Lavin J.L."/>
            <person name="Oguiza J.A."/>
            <person name="Perez G."/>
            <person name="Pisabarro A.G."/>
            <person name="Ramirez L."/>
            <person name="Santoyo F."/>
            <person name="Master E."/>
            <person name="Coutinho P.M."/>
            <person name="Henrissat B."/>
            <person name="Lombard V."/>
            <person name="Magnuson J.K."/>
            <person name="Kuees U."/>
            <person name="Hori C."/>
            <person name="Igarashi K."/>
            <person name="Samejima M."/>
            <person name="Held B.W."/>
            <person name="Barry K.W."/>
            <person name="LaButti K.M."/>
            <person name="Lapidus A."/>
            <person name="Lindquist E.A."/>
            <person name="Lucas S.M."/>
            <person name="Riley R."/>
            <person name="Salamov A.A."/>
            <person name="Hoffmeister D."/>
            <person name="Schwenk D."/>
            <person name="Hadar Y."/>
            <person name="Yarden O."/>
            <person name="de Vries R.P."/>
            <person name="Wiebenga A."/>
            <person name="Stenlid J."/>
            <person name="Eastwood D."/>
            <person name="Grigoriev I.V."/>
            <person name="Berka R.M."/>
            <person name="Blanchette R.A."/>
            <person name="Kersten P."/>
            <person name="Martinez A.T."/>
            <person name="Vicuna R."/>
            <person name="Cullen D."/>
        </authorList>
    </citation>
    <scope>NUCLEOTIDE SEQUENCE [LARGE SCALE GENOMIC DNA]</scope>
    <source>
        <strain evidence="2 3">B</strain>
    </source>
</reference>
<organism evidence="2 3">
    <name type="scientific">Ceriporiopsis subvermispora (strain B)</name>
    <name type="common">White-rot fungus</name>
    <name type="synonym">Gelatoporia subvermispora</name>
    <dbReference type="NCBI Taxonomy" id="914234"/>
    <lineage>
        <taxon>Eukaryota</taxon>
        <taxon>Fungi</taxon>
        <taxon>Dikarya</taxon>
        <taxon>Basidiomycota</taxon>
        <taxon>Agaricomycotina</taxon>
        <taxon>Agaricomycetes</taxon>
        <taxon>Polyporales</taxon>
        <taxon>Gelatoporiaceae</taxon>
        <taxon>Gelatoporia</taxon>
    </lineage>
</organism>
<accession>M2QVN0</accession>
<evidence type="ECO:0000313" key="3">
    <source>
        <dbReference type="Proteomes" id="UP000016930"/>
    </source>
</evidence>
<feature type="region of interest" description="Disordered" evidence="1">
    <location>
        <begin position="185"/>
        <end position="260"/>
    </location>
</feature>
<evidence type="ECO:0000256" key="1">
    <source>
        <dbReference type="SAM" id="MobiDB-lite"/>
    </source>
</evidence>
<sequence>MLQHSCDEIFDFDAFEKDHPLDGSETRPDELVPAPMVFINKIPREDKRVHSNLPVRTPVAEGRITYQTSLHEKGRAPQWKPYGYRDLYALLKCRPPNEQPRGPSAAASDNRLRQAAEPAQASTNPPVINIDHCPRGPSSDSGEDIGDGLSVAATRANDVPIHPAAAKYPSGSRAPSVSNEQIRLNGGQLPVGVAKQRTCARTGSSHDHPEAPEAQSATSPRRISQAQASRRGQDASPHLCMAGLQRSRSARQQRSDEEAS</sequence>
<protein>
    <submittedName>
        <fullName evidence="2">Uncharacterized protein</fullName>
    </submittedName>
</protein>
<dbReference type="EMBL" id="KB445798">
    <property type="protein sequence ID" value="EMD36155.1"/>
    <property type="molecule type" value="Genomic_DNA"/>
</dbReference>
<keyword evidence="3" id="KW-1185">Reference proteome</keyword>
<feature type="region of interest" description="Disordered" evidence="1">
    <location>
        <begin position="94"/>
        <end position="148"/>
    </location>
</feature>
<evidence type="ECO:0000313" key="2">
    <source>
        <dbReference type="EMBL" id="EMD36155.1"/>
    </source>
</evidence>
<gene>
    <name evidence="2" type="ORF">CERSUDRAFT_74200</name>
</gene>
<dbReference type="Proteomes" id="UP000016930">
    <property type="component" value="Unassembled WGS sequence"/>
</dbReference>